<feature type="transmembrane region" description="Helical" evidence="8">
    <location>
        <begin position="290"/>
        <end position="312"/>
    </location>
</feature>
<dbReference type="GO" id="GO:0033041">
    <property type="term" value="F:sweet taste receptor activity"/>
    <property type="evidence" value="ECO:0007669"/>
    <property type="project" value="TreeGrafter"/>
</dbReference>
<dbReference type="AlphaFoldDB" id="A0A182JWE0"/>
<evidence type="ECO:0000256" key="3">
    <source>
        <dbReference type="ARBA" id="ARBA00022475"/>
    </source>
</evidence>
<evidence type="ECO:0000313" key="10">
    <source>
        <dbReference type="Proteomes" id="UP000075881"/>
    </source>
</evidence>
<accession>A0A182JWE0</accession>
<protein>
    <recommendedName>
        <fullName evidence="11">Gustatory receptor</fullName>
    </recommendedName>
</protein>
<proteinExistence type="inferred from homology"/>
<comment type="similarity">
    <text evidence="2">Belongs to the insect chemoreceptor superfamily. Gustatory receptor (GR) family. Gr5a subfamily.</text>
</comment>
<sequence>MTLAAKGYALHQQVCQKLWPKSVDDDRDTFLRGIRPFVMLGQIFGIFPIYGIAGNDPEGFRLKWFSLRVILNLTVVVTALVQSYFEYGRLKMIGINAKNVSGLIFFIDACLINVLFLNLATKWRSVAAKWDEIDDTFNKPPYQLEGWSLRKRLTVISLTLVFLAAVEHCLSIVSNVHNQLVEINYCNWTVTNYFQHYTLRRFSNIYLNFPYHNLTAVFFTYVSSALTMYWNYQDIFIIMISIGLATRFQQINKSLKILSDGVLIPGEDFWIRVRTNYVSVCELLDDVDRVISWTMLISCATNLYYICLQILHVSKKLANTVEDAYYWFSLGFLIIRTVIVFLSAAHIHDCAKKPLEIIMKIPNAGWCVEACSNNNNKAPAEEIDDRKERFYLAIASVGGLFIMVAALIRLSRVGINAMNIAEPIFFGMCTLLHVLFVRMAKAWRNFMVFWAEREEMFFARPYGAINLRRKVIGLAVIILTSALVEHVVYVINQAYNVYQESLACRYNYTTISLTFVWTFTDLFIMLIATGIACRFGQLNKRIDSNLQNSSEAFWGEMRTHFVGLMELVERTNRIVGPLMIASCANDMYFLCLQTLNTVEDKPFDINEWYFRYSFAFLIMRTCVKLWFAADVDEKSLRTHRLVQKIRSEHYNDELEILRICSSGGVSISGMGFFNITRRIFLAMAGSILTYELVLLRFHRSSQGVGEDLPCGYID</sequence>
<evidence type="ECO:0000256" key="4">
    <source>
        <dbReference type="ARBA" id="ARBA00022692"/>
    </source>
</evidence>
<feature type="transmembrane region" description="Helical" evidence="8">
    <location>
        <begin position="511"/>
        <end position="533"/>
    </location>
</feature>
<dbReference type="EnsemblMetazoa" id="ACHR002822-RA">
    <property type="protein sequence ID" value="ACHR002822-PA"/>
    <property type="gene ID" value="ACHR002822"/>
</dbReference>
<dbReference type="GO" id="GO:0005886">
    <property type="term" value="C:plasma membrane"/>
    <property type="evidence" value="ECO:0007669"/>
    <property type="project" value="UniProtKB-SubCell"/>
</dbReference>
<dbReference type="VEuPathDB" id="VectorBase:ACHR002822"/>
<dbReference type="PANTHER" id="PTHR21421">
    <property type="entry name" value="GUSTATORY RECEPTOR"/>
    <property type="match status" value="1"/>
</dbReference>
<feature type="transmembrane region" description="Helical" evidence="8">
    <location>
        <begin position="153"/>
        <end position="173"/>
    </location>
</feature>
<dbReference type="PANTHER" id="PTHR21421:SF34">
    <property type="entry name" value="GUSTATORY RECEPTOR FOR SUGAR TASTE 61A-RELATED"/>
    <property type="match status" value="1"/>
</dbReference>
<comment type="subcellular location">
    <subcellularLocation>
        <location evidence="1">Cell membrane</location>
        <topology evidence="1">Multi-pass membrane protein</topology>
    </subcellularLocation>
</comment>
<evidence type="ECO:0000256" key="2">
    <source>
        <dbReference type="ARBA" id="ARBA00005327"/>
    </source>
</evidence>
<feature type="transmembrane region" description="Helical" evidence="8">
    <location>
        <begin position="390"/>
        <end position="408"/>
    </location>
</feature>
<organism evidence="9 10">
    <name type="scientific">Anopheles christyi</name>
    <dbReference type="NCBI Taxonomy" id="43041"/>
    <lineage>
        <taxon>Eukaryota</taxon>
        <taxon>Metazoa</taxon>
        <taxon>Ecdysozoa</taxon>
        <taxon>Arthropoda</taxon>
        <taxon>Hexapoda</taxon>
        <taxon>Insecta</taxon>
        <taxon>Pterygota</taxon>
        <taxon>Neoptera</taxon>
        <taxon>Endopterygota</taxon>
        <taxon>Diptera</taxon>
        <taxon>Nematocera</taxon>
        <taxon>Culicoidea</taxon>
        <taxon>Culicidae</taxon>
        <taxon>Anophelinae</taxon>
        <taxon>Anopheles</taxon>
    </lineage>
</organism>
<evidence type="ECO:0000313" key="9">
    <source>
        <dbReference type="EnsemblMetazoa" id="ACHR002822-PA"/>
    </source>
</evidence>
<keyword evidence="10" id="KW-1185">Reference proteome</keyword>
<dbReference type="STRING" id="43041.A0A182JWE0"/>
<reference evidence="10" key="1">
    <citation type="submission" date="2013-03" db="EMBL/GenBank/DDBJ databases">
        <title>The Genome Sequence of Anopheles christyi ACHKN1017.</title>
        <authorList>
            <consortium name="The Broad Institute Genomics Platform"/>
            <person name="Neafsey D.E."/>
            <person name="Besansky N."/>
            <person name="Walker B."/>
            <person name="Young S.K."/>
            <person name="Zeng Q."/>
            <person name="Gargeya S."/>
            <person name="Fitzgerald M."/>
            <person name="Haas B."/>
            <person name="Abouelleil A."/>
            <person name="Allen A.W."/>
            <person name="Alvarado L."/>
            <person name="Arachchi H.M."/>
            <person name="Berlin A.M."/>
            <person name="Chapman S.B."/>
            <person name="Gainer-Dewar J."/>
            <person name="Goldberg J."/>
            <person name="Griggs A."/>
            <person name="Gujja S."/>
            <person name="Hansen M."/>
            <person name="Howarth C."/>
            <person name="Imamovic A."/>
            <person name="Ireland A."/>
            <person name="Larimer J."/>
            <person name="McCowan C."/>
            <person name="Murphy C."/>
            <person name="Pearson M."/>
            <person name="Poon T.W."/>
            <person name="Priest M."/>
            <person name="Roberts A."/>
            <person name="Saif S."/>
            <person name="Shea T."/>
            <person name="Sisk P."/>
            <person name="Sykes S."/>
            <person name="Wortman J."/>
            <person name="Nusbaum C."/>
            <person name="Birren B."/>
        </authorList>
    </citation>
    <scope>NUCLEOTIDE SEQUENCE [LARGE SCALE GENOMIC DNA]</scope>
    <source>
        <strain evidence="10">ACHKN1017</strain>
    </source>
</reference>
<keyword evidence="6 8" id="KW-0472">Membrane</keyword>
<evidence type="ECO:0000256" key="1">
    <source>
        <dbReference type="ARBA" id="ARBA00004651"/>
    </source>
</evidence>
<evidence type="ECO:0000256" key="7">
    <source>
        <dbReference type="ARBA" id="ARBA00023170"/>
    </source>
</evidence>
<evidence type="ECO:0000256" key="8">
    <source>
        <dbReference type="SAM" id="Phobius"/>
    </source>
</evidence>
<reference evidence="9" key="2">
    <citation type="submission" date="2020-05" db="UniProtKB">
        <authorList>
            <consortium name="EnsemblMetazoa"/>
        </authorList>
    </citation>
    <scope>IDENTIFICATION</scope>
    <source>
        <strain evidence="9">ACHKN1017</strain>
    </source>
</reference>
<evidence type="ECO:0008006" key="11">
    <source>
        <dbReference type="Google" id="ProtNLM"/>
    </source>
</evidence>
<feature type="transmembrane region" description="Helical" evidence="8">
    <location>
        <begin position="100"/>
        <end position="120"/>
    </location>
</feature>
<keyword evidence="3" id="KW-1003">Cell membrane</keyword>
<feature type="transmembrane region" description="Helical" evidence="8">
    <location>
        <begin position="324"/>
        <end position="345"/>
    </location>
</feature>
<keyword evidence="7" id="KW-0675">Receptor</keyword>
<keyword evidence="5 8" id="KW-1133">Transmembrane helix</keyword>
<keyword evidence="4 8" id="KW-0812">Transmembrane</keyword>
<dbReference type="Proteomes" id="UP000075881">
    <property type="component" value="Unassembled WGS sequence"/>
</dbReference>
<dbReference type="Pfam" id="PF06151">
    <property type="entry name" value="Trehalose_recp"/>
    <property type="match status" value="2"/>
</dbReference>
<feature type="transmembrane region" description="Helical" evidence="8">
    <location>
        <begin position="420"/>
        <end position="437"/>
    </location>
</feature>
<evidence type="ECO:0000256" key="5">
    <source>
        <dbReference type="ARBA" id="ARBA00022989"/>
    </source>
</evidence>
<feature type="transmembrane region" description="Helical" evidence="8">
    <location>
        <begin position="65"/>
        <end position="85"/>
    </location>
</feature>
<evidence type="ECO:0000256" key="6">
    <source>
        <dbReference type="ARBA" id="ARBA00023136"/>
    </source>
</evidence>
<feature type="transmembrane region" description="Helical" evidence="8">
    <location>
        <begin position="34"/>
        <end position="53"/>
    </location>
</feature>
<feature type="transmembrane region" description="Helical" evidence="8">
    <location>
        <begin position="471"/>
        <end position="491"/>
    </location>
</feature>
<name>A0A182JWE0_9DIPT</name>
<dbReference type="InterPro" id="IPR009318">
    <property type="entry name" value="Gustatory_rcpt"/>
</dbReference>